<feature type="domain" description="PEGA" evidence="1">
    <location>
        <begin position="40"/>
        <end position="107"/>
    </location>
</feature>
<proteinExistence type="predicted"/>
<evidence type="ECO:0000313" key="3">
    <source>
        <dbReference type="Proteomes" id="UP000034917"/>
    </source>
</evidence>
<evidence type="ECO:0000259" key="1">
    <source>
        <dbReference type="Pfam" id="PF08308"/>
    </source>
</evidence>
<sequence length="386" mass="43776">MKFLSKFIFFLLFLTILVSVIAYARGYRFDYKNKSLSSTGIIAVTSYPKTAKIYLNGLLHGVTDNNLTLSPGDYQIDIKKEGFTSWSKKVNLKGELVVNIDAVLYPANPSLSPLTNLGIVKAVPLEDTDKIVVFAEEGVYLFEAARRPLSFFPPLKTIVKKELFTTPIDFSTVEVEISPDQKQAIVDNYLISLEEENQSILDLSLSAESKQALITAWEEQKQANFLKILETYPPEFSKIASDSFKVISFSPNETKVLYQSLDNVSLSQMITPPLIATNQAIETRSLKKGGFYIYDKKEDKNYFISNFEFRISNFNIQWYFDSRHLVIEEDKKISIADYDNTNRQPVYSGPFEAKFFTTSSDGKILILANLNPEANKLPDLYLVGIR</sequence>
<evidence type="ECO:0000313" key="2">
    <source>
        <dbReference type="EMBL" id="KKQ26038.1"/>
    </source>
</evidence>
<comment type="caution">
    <text evidence="2">The sequence shown here is derived from an EMBL/GenBank/DDBJ whole genome shotgun (WGS) entry which is preliminary data.</text>
</comment>
<dbReference type="AlphaFoldDB" id="A0A0G0G4I5"/>
<organism evidence="2 3">
    <name type="scientific">Candidatus Roizmanbacteria bacterium GW2011_GWC2_37_13</name>
    <dbReference type="NCBI Taxonomy" id="1618486"/>
    <lineage>
        <taxon>Bacteria</taxon>
        <taxon>Candidatus Roizmaniibacteriota</taxon>
    </lineage>
</organism>
<dbReference type="EMBL" id="LBSV01000004">
    <property type="protein sequence ID" value="KKQ26038.1"/>
    <property type="molecule type" value="Genomic_DNA"/>
</dbReference>
<dbReference type="Pfam" id="PF08308">
    <property type="entry name" value="PEGA"/>
    <property type="match status" value="1"/>
</dbReference>
<gene>
    <name evidence="2" type="ORF">US40_C0004G0073</name>
</gene>
<dbReference type="InterPro" id="IPR013229">
    <property type="entry name" value="PEGA"/>
</dbReference>
<accession>A0A0G0G4I5</accession>
<reference evidence="2 3" key="1">
    <citation type="journal article" date="2015" name="Nature">
        <title>rRNA introns, odd ribosomes, and small enigmatic genomes across a large radiation of phyla.</title>
        <authorList>
            <person name="Brown C.T."/>
            <person name="Hug L.A."/>
            <person name="Thomas B.C."/>
            <person name="Sharon I."/>
            <person name="Castelle C.J."/>
            <person name="Singh A."/>
            <person name="Wilkins M.J."/>
            <person name="Williams K.H."/>
            <person name="Banfield J.F."/>
        </authorList>
    </citation>
    <scope>NUCLEOTIDE SEQUENCE [LARGE SCALE GENOMIC DNA]</scope>
</reference>
<dbReference type="Proteomes" id="UP000034917">
    <property type="component" value="Unassembled WGS sequence"/>
</dbReference>
<dbReference type="SUPFAM" id="SSF82171">
    <property type="entry name" value="DPP6 N-terminal domain-like"/>
    <property type="match status" value="1"/>
</dbReference>
<name>A0A0G0G4I5_9BACT</name>
<protein>
    <submittedName>
        <fullName evidence="2">S-layer-like protein array protein</fullName>
    </submittedName>
</protein>